<feature type="region of interest" description="Disordered" evidence="1">
    <location>
        <begin position="431"/>
        <end position="485"/>
    </location>
</feature>
<dbReference type="EMBL" id="JAJSOF020000042">
    <property type="protein sequence ID" value="KAJ4425646.1"/>
    <property type="molecule type" value="Genomic_DNA"/>
</dbReference>
<sequence>MSPGSSTESYPAFARIGLRENSGKKLNQVTCPDRNSNPVAARRADSYSTVTPPRKKMCGIQSTLQKSVVHVYNELKKEDNEEGIMLTETAITTRIGQLLGLGFTTATKVINSQKGTPLVTPGKHRLRKHPVTDADDFTKDAIASFIYDKLHKGEVLTAAKVLEHMNDDYERYLFRVSLSSVKKILKEMKFLWSKGDPYTHVILRRFINNLGYLASKWDEGDNAGEMSSGSSADSYPAFAHIGLRENRGKNFNQVTCPKPGIEPGPLGFAARRTNRHSTDVTTCSDEPYRRRVLLPQIVQGEFEGGYGKAVNAFHRPNAPNFVSTEIRARRGGRQIVERERAGERGAERRGLYKFVETTKRSIEEFHWHEGILEPEFIWTDKTINRNLKFKVLAVAARSQMSRTDEHYCRSTTSHDNEVDLGDMWRDYIRQDGPMQSRCGTPTSEREDREDHGSGGLTCLPKRRETMVEDSKEQSFVERTREGHCK</sequence>
<feature type="compositionally biased region" description="Basic and acidic residues" evidence="1">
    <location>
        <begin position="443"/>
        <end position="452"/>
    </location>
</feature>
<proteinExistence type="predicted"/>
<feature type="region of interest" description="Disordered" evidence="1">
    <location>
        <begin position="33"/>
        <end position="52"/>
    </location>
</feature>
<keyword evidence="3" id="KW-1185">Reference proteome</keyword>
<evidence type="ECO:0000313" key="3">
    <source>
        <dbReference type="Proteomes" id="UP001148838"/>
    </source>
</evidence>
<dbReference type="Proteomes" id="UP001148838">
    <property type="component" value="Unassembled WGS sequence"/>
</dbReference>
<gene>
    <name evidence="2" type="ORF">ANN_27842</name>
</gene>
<accession>A0ABQ8RVH1</accession>
<evidence type="ECO:0000313" key="2">
    <source>
        <dbReference type="EMBL" id="KAJ4425646.1"/>
    </source>
</evidence>
<organism evidence="2 3">
    <name type="scientific">Periplaneta americana</name>
    <name type="common">American cockroach</name>
    <name type="synonym">Blatta americana</name>
    <dbReference type="NCBI Taxonomy" id="6978"/>
    <lineage>
        <taxon>Eukaryota</taxon>
        <taxon>Metazoa</taxon>
        <taxon>Ecdysozoa</taxon>
        <taxon>Arthropoda</taxon>
        <taxon>Hexapoda</taxon>
        <taxon>Insecta</taxon>
        <taxon>Pterygota</taxon>
        <taxon>Neoptera</taxon>
        <taxon>Polyneoptera</taxon>
        <taxon>Dictyoptera</taxon>
        <taxon>Blattodea</taxon>
        <taxon>Blattoidea</taxon>
        <taxon>Blattidae</taxon>
        <taxon>Blattinae</taxon>
        <taxon>Periplaneta</taxon>
    </lineage>
</organism>
<comment type="caution">
    <text evidence="2">The sequence shown here is derived from an EMBL/GenBank/DDBJ whole genome shotgun (WGS) entry which is preliminary data.</text>
</comment>
<name>A0ABQ8RVH1_PERAM</name>
<feature type="compositionally biased region" description="Basic and acidic residues" evidence="1">
    <location>
        <begin position="461"/>
        <end position="485"/>
    </location>
</feature>
<protein>
    <submittedName>
        <fullName evidence="2">Uncharacterized protein</fullName>
    </submittedName>
</protein>
<reference evidence="2 3" key="1">
    <citation type="journal article" date="2022" name="Allergy">
        <title>Genome assembly and annotation of Periplaneta americana reveal a comprehensive cockroach allergen profile.</title>
        <authorList>
            <person name="Wang L."/>
            <person name="Xiong Q."/>
            <person name="Saelim N."/>
            <person name="Wang L."/>
            <person name="Nong W."/>
            <person name="Wan A.T."/>
            <person name="Shi M."/>
            <person name="Liu X."/>
            <person name="Cao Q."/>
            <person name="Hui J.H.L."/>
            <person name="Sookrung N."/>
            <person name="Leung T.F."/>
            <person name="Tungtrongchitr A."/>
            <person name="Tsui S.K.W."/>
        </authorList>
    </citation>
    <scope>NUCLEOTIDE SEQUENCE [LARGE SCALE GENOMIC DNA]</scope>
    <source>
        <strain evidence="2">PWHHKU_190912</strain>
    </source>
</reference>
<evidence type="ECO:0000256" key="1">
    <source>
        <dbReference type="SAM" id="MobiDB-lite"/>
    </source>
</evidence>